<dbReference type="KEGG" id="mym:A176_007305"/>
<proteinExistence type="predicted"/>
<gene>
    <name evidence="1" type="ORF">A176_007305</name>
</gene>
<dbReference type="PATRIC" id="fig|1297742.4.peg.7434"/>
<dbReference type="AlphaFoldDB" id="A0A0H4X8S2"/>
<dbReference type="Proteomes" id="UP000009026">
    <property type="component" value="Chromosome"/>
</dbReference>
<evidence type="ECO:0000313" key="1">
    <source>
        <dbReference type="EMBL" id="AKQ70393.1"/>
    </source>
</evidence>
<evidence type="ECO:0000313" key="2">
    <source>
        <dbReference type="Proteomes" id="UP000009026"/>
    </source>
</evidence>
<reference evidence="1 2" key="1">
    <citation type="journal article" date="2016" name="PLoS ONE">
        <title>Complete Genome Sequence and Comparative Genomics of a Novel Myxobacterium Myxococcus hansupus.</title>
        <authorList>
            <person name="Sharma G."/>
            <person name="Narwani T."/>
            <person name="Subramanian S."/>
        </authorList>
    </citation>
    <scope>NUCLEOTIDE SEQUENCE [LARGE SCALE GENOMIC DNA]</scope>
    <source>
        <strain evidence="2">mixupus</strain>
    </source>
</reference>
<protein>
    <recommendedName>
        <fullName evidence="3">Knr4/Smi1-like domain-containing protein</fullName>
    </recommendedName>
</protein>
<sequence length="124" mass="14194">MDFHPPATPGALRALSERLGEPLPPQVEWFWGAHDGLVIQEPRLHILACGQWAPVNGLMHFATFDDTHRLGFDLRRRNEADQWDILNVETGFRVTLTMASFWSNKVLAWVDKRRAVWAPWAPPA</sequence>
<accession>A0A0H4X8S2</accession>
<evidence type="ECO:0008006" key="3">
    <source>
        <dbReference type="Google" id="ProtNLM"/>
    </source>
</evidence>
<name>A0A0H4X8S2_9BACT</name>
<dbReference type="EMBL" id="CP012109">
    <property type="protein sequence ID" value="AKQ70393.1"/>
    <property type="molecule type" value="Genomic_DNA"/>
</dbReference>
<keyword evidence="2" id="KW-1185">Reference proteome</keyword>
<dbReference type="STRING" id="1297742.A176_007305"/>
<organism evidence="1 2">
    <name type="scientific">Pseudomyxococcus hansupus</name>
    <dbReference type="NCBI Taxonomy" id="1297742"/>
    <lineage>
        <taxon>Bacteria</taxon>
        <taxon>Pseudomonadati</taxon>
        <taxon>Myxococcota</taxon>
        <taxon>Myxococcia</taxon>
        <taxon>Myxococcales</taxon>
        <taxon>Cystobacterineae</taxon>
        <taxon>Myxococcaceae</taxon>
        <taxon>Pseudomyxococcus</taxon>
    </lineage>
</organism>